<dbReference type="AlphaFoldDB" id="K6ZQE9"/>
<keyword evidence="1" id="KW-0479">Metal-binding</keyword>
<proteinExistence type="inferred from homology"/>
<comment type="similarity">
    <text evidence="4">Belongs to the cyclic nucleotide phosphodiesterase class-III family.</text>
</comment>
<dbReference type="OrthoDB" id="9784378at2"/>
<organism evidence="6 7">
    <name type="scientific">Paraglaciecola polaris LMG 21857</name>
    <dbReference type="NCBI Taxonomy" id="1129793"/>
    <lineage>
        <taxon>Bacteria</taxon>
        <taxon>Pseudomonadati</taxon>
        <taxon>Pseudomonadota</taxon>
        <taxon>Gammaproteobacteria</taxon>
        <taxon>Alteromonadales</taxon>
        <taxon>Alteromonadaceae</taxon>
        <taxon>Paraglaciecola</taxon>
    </lineage>
</organism>
<sequence length="246" mass="27332">MSFQIAQISDCHLFADKHEISYQGINPYVSLEAVLAKVAQNGPDLVIVSGDVSADESLTSYQHFSHLWSQSEISAPLLVIPGNHDDLASLDKELNASAGWPVSRSAGVYWRIHALNTKAQGTAGAISTNQLDYINQQVSMNPEAHHLLVVHHHPFACGGWMDNHPWHNSDTFVAQVSKHQQIKAVIYGHIHHASHRQHEHCWYLSAPSTCWQWAISAQFSTSEEAPGYRVISLNNNGLVDSHIIRI</sequence>
<evidence type="ECO:0000313" key="7">
    <source>
        <dbReference type="Proteomes" id="UP000006322"/>
    </source>
</evidence>
<keyword evidence="7" id="KW-1185">Reference proteome</keyword>
<name>K6ZQE9_9ALTE</name>
<dbReference type="Proteomes" id="UP000006322">
    <property type="component" value="Unassembled WGS sequence"/>
</dbReference>
<dbReference type="InterPro" id="IPR050884">
    <property type="entry name" value="CNP_phosphodiesterase-III"/>
</dbReference>
<feature type="domain" description="Calcineurin-like phosphoesterase" evidence="5">
    <location>
        <begin position="4"/>
        <end position="192"/>
    </location>
</feature>
<keyword evidence="3" id="KW-0408">Iron</keyword>
<dbReference type="Gene3D" id="3.60.21.10">
    <property type="match status" value="1"/>
</dbReference>
<evidence type="ECO:0000256" key="4">
    <source>
        <dbReference type="ARBA" id="ARBA00025742"/>
    </source>
</evidence>
<dbReference type="SUPFAM" id="SSF56300">
    <property type="entry name" value="Metallo-dependent phosphatases"/>
    <property type="match status" value="1"/>
</dbReference>
<gene>
    <name evidence="6" type="primary">icc</name>
    <name evidence="6" type="ORF">GPLA_1593</name>
</gene>
<accession>K6ZQE9</accession>
<dbReference type="PANTHER" id="PTHR42988">
    <property type="entry name" value="PHOSPHOHYDROLASE"/>
    <property type="match status" value="1"/>
</dbReference>
<evidence type="ECO:0000259" key="5">
    <source>
        <dbReference type="Pfam" id="PF00149"/>
    </source>
</evidence>
<dbReference type="Pfam" id="PF00149">
    <property type="entry name" value="Metallophos"/>
    <property type="match status" value="1"/>
</dbReference>
<dbReference type="RefSeq" id="WP_007104300.1">
    <property type="nucleotide sequence ID" value="NZ_BAER01000039.1"/>
</dbReference>
<evidence type="ECO:0000313" key="6">
    <source>
        <dbReference type="EMBL" id="GAC32507.1"/>
    </source>
</evidence>
<comment type="caution">
    <text evidence="6">The sequence shown here is derived from an EMBL/GenBank/DDBJ whole genome shotgun (WGS) entry which is preliminary data.</text>
</comment>
<dbReference type="GO" id="GO:0016787">
    <property type="term" value="F:hydrolase activity"/>
    <property type="evidence" value="ECO:0007669"/>
    <property type="project" value="UniProtKB-KW"/>
</dbReference>
<dbReference type="GO" id="GO:0046872">
    <property type="term" value="F:metal ion binding"/>
    <property type="evidence" value="ECO:0007669"/>
    <property type="project" value="UniProtKB-KW"/>
</dbReference>
<dbReference type="InterPro" id="IPR004843">
    <property type="entry name" value="Calcineurin-like_PHP"/>
</dbReference>
<dbReference type="PANTHER" id="PTHR42988:SF2">
    <property type="entry name" value="CYCLIC NUCLEOTIDE PHOSPHODIESTERASE CBUA0032-RELATED"/>
    <property type="match status" value="1"/>
</dbReference>
<dbReference type="InterPro" id="IPR029052">
    <property type="entry name" value="Metallo-depent_PP-like"/>
</dbReference>
<protein>
    <submittedName>
        <fullName evidence="6">Icc protein</fullName>
    </submittedName>
</protein>
<evidence type="ECO:0000256" key="3">
    <source>
        <dbReference type="ARBA" id="ARBA00023004"/>
    </source>
</evidence>
<dbReference type="EMBL" id="BAER01000039">
    <property type="protein sequence ID" value="GAC32507.1"/>
    <property type="molecule type" value="Genomic_DNA"/>
</dbReference>
<dbReference type="STRING" id="1129793.GPLA_1593"/>
<evidence type="ECO:0000256" key="1">
    <source>
        <dbReference type="ARBA" id="ARBA00022723"/>
    </source>
</evidence>
<evidence type="ECO:0000256" key="2">
    <source>
        <dbReference type="ARBA" id="ARBA00022801"/>
    </source>
</evidence>
<reference evidence="7" key="1">
    <citation type="journal article" date="2014" name="Environ. Microbiol.">
        <title>Comparative genomics of the marine bacterial genus Glaciecola reveals the high degree of genomic diversity and genomic characteristic for cold adaptation.</title>
        <authorList>
            <person name="Qin Q.L."/>
            <person name="Xie B.B."/>
            <person name="Yu Y."/>
            <person name="Shu Y.L."/>
            <person name="Rong J.C."/>
            <person name="Zhang Y.J."/>
            <person name="Zhao D.L."/>
            <person name="Chen X.L."/>
            <person name="Zhang X.Y."/>
            <person name="Chen B."/>
            <person name="Zhou B.C."/>
            <person name="Zhang Y.Z."/>
        </authorList>
    </citation>
    <scope>NUCLEOTIDE SEQUENCE [LARGE SCALE GENOMIC DNA]</scope>
    <source>
        <strain evidence="7">LMG 21857</strain>
    </source>
</reference>
<keyword evidence="2" id="KW-0378">Hydrolase</keyword>